<keyword evidence="7 8" id="KW-0472">Membrane</keyword>
<keyword evidence="11" id="KW-1185">Reference proteome</keyword>
<dbReference type="InterPro" id="IPR038731">
    <property type="entry name" value="RgtA/B/C-like"/>
</dbReference>
<dbReference type="Proteomes" id="UP000681075">
    <property type="component" value="Unassembled WGS sequence"/>
</dbReference>
<evidence type="ECO:0000313" key="10">
    <source>
        <dbReference type="EMBL" id="GIL39539.1"/>
    </source>
</evidence>
<keyword evidence="4" id="KW-0808">Transferase</keyword>
<comment type="subcellular location">
    <subcellularLocation>
        <location evidence="1">Cell membrane</location>
        <topology evidence="1">Multi-pass membrane protein</topology>
    </subcellularLocation>
</comment>
<name>A0A8S8XCX6_9PROT</name>
<sequence length="546" mass="59245">MFDTLDRSLTGRPWLAWLLLTMLCAALWLPGVKTLPATDRDEARFAQASRQMIETGNAIDIRFQDTPRYKKPIGIYWLQAATVLLVGGEDPANPVWLYRIPSLFGALAAVLATWALGRRLFGAGAGFVAAALLASALLVGVEARFAKTDAALLGCTTVAMAALSRVYDPERATWRTALAFWLALGLGTLIKGPLIVLVVAIAMLSLIVLERRVGWLSGLRWRWGLILYAAMVLPWFIAIIFASKGGYLQESVGVDLVPKLLGAQEAHGAPPLTYFLLLPVTFWSSAVFVLFGIGWGWRNRHDRDVRFLLAWLIPGWMIFESVPTKLPHYPLPFYPALALLAAAAFAAERNAPVTRTRFRDAILAFAALGGVVLGVVLIYGGIKFDQHLQWSGLLAGVLAIGASLLIARAVRSGARERGLVLAMLAALIVQPLTWSTVLPSLEAPWIGPRLAQALNHMPAERVFLTGYSEPSAVVAIGTRVHFASATEAAQALAADGENVAVIDRLFEQEFKDALGANNITATASGTVEGFNYSNGKRIVLTIWRRS</sequence>
<reference evidence="10" key="1">
    <citation type="submission" date="2021-02" db="EMBL/GenBank/DDBJ databases">
        <title>Genome sequence of Rhodospirillales sp. strain TMPK1 isolated from soil.</title>
        <authorList>
            <person name="Nakai R."/>
            <person name="Kusada H."/>
            <person name="Tamaki H."/>
        </authorList>
    </citation>
    <scope>NUCLEOTIDE SEQUENCE</scope>
    <source>
        <strain evidence="10">TMPK1</strain>
    </source>
</reference>
<organism evidence="10 11">
    <name type="scientific">Roseiterribacter gracilis</name>
    <dbReference type="NCBI Taxonomy" id="2812848"/>
    <lineage>
        <taxon>Bacteria</taxon>
        <taxon>Pseudomonadati</taxon>
        <taxon>Pseudomonadota</taxon>
        <taxon>Alphaproteobacteria</taxon>
        <taxon>Rhodospirillales</taxon>
        <taxon>Roseiterribacteraceae</taxon>
        <taxon>Roseiterribacter</taxon>
    </lineage>
</organism>
<dbReference type="GO" id="GO:0005886">
    <property type="term" value="C:plasma membrane"/>
    <property type="evidence" value="ECO:0007669"/>
    <property type="project" value="UniProtKB-SubCell"/>
</dbReference>
<evidence type="ECO:0000256" key="8">
    <source>
        <dbReference type="SAM" id="Phobius"/>
    </source>
</evidence>
<evidence type="ECO:0000256" key="2">
    <source>
        <dbReference type="ARBA" id="ARBA00022475"/>
    </source>
</evidence>
<protein>
    <submittedName>
        <fullName evidence="10">Glucosyltransferase</fullName>
    </submittedName>
</protein>
<comment type="caution">
    <text evidence="10">The sequence shown here is derived from an EMBL/GenBank/DDBJ whole genome shotgun (WGS) entry which is preliminary data.</text>
</comment>
<dbReference type="RefSeq" id="WP_420242642.1">
    <property type="nucleotide sequence ID" value="NZ_BOPV01000001.1"/>
</dbReference>
<feature type="transmembrane region" description="Helical" evidence="8">
    <location>
        <begin position="179"/>
        <end position="209"/>
    </location>
</feature>
<feature type="transmembrane region" description="Helical" evidence="8">
    <location>
        <begin position="121"/>
        <end position="141"/>
    </location>
</feature>
<dbReference type="PANTHER" id="PTHR33908:SF3">
    <property type="entry name" value="UNDECAPRENYL PHOSPHATE-ALPHA-4-AMINO-4-DEOXY-L-ARABINOSE ARABINOSYL TRANSFERASE"/>
    <property type="match status" value="1"/>
</dbReference>
<evidence type="ECO:0000256" key="1">
    <source>
        <dbReference type="ARBA" id="ARBA00004651"/>
    </source>
</evidence>
<feature type="transmembrane region" description="Helical" evidence="8">
    <location>
        <begin position="388"/>
        <end position="407"/>
    </location>
</feature>
<evidence type="ECO:0000256" key="4">
    <source>
        <dbReference type="ARBA" id="ARBA00022679"/>
    </source>
</evidence>
<accession>A0A8S8XCX6</accession>
<evidence type="ECO:0000313" key="11">
    <source>
        <dbReference type="Proteomes" id="UP000681075"/>
    </source>
</evidence>
<keyword evidence="6 8" id="KW-1133">Transmembrane helix</keyword>
<feature type="transmembrane region" description="Helical" evidence="8">
    <location>
        <begin position="332"/>
        <end position="349"/>
    </location>
</feature>
<gene>
    <name evidence="10" type="ORF">TMPK1_17760</name>
</gene>
<dbReference type="AlphaFoldDB" id="A0A8S8XCX6"/>
<feature type="transmembrane region" description="Helical" evidence="8">
    <location>
        <begin position="307"/>
        <end position="326"/>
    </location>
</feature>
<feature type="transmembrane region" description="Helical" evidence="8">
    <location>
        <begin position="419"/>
        <end position="441"/>
    </location>
</feature>
<evidence type="ECO:0000256" key="3">
    <source>
        <dbReference type="ARBA" id="ARBA00022676"/>
    </source>
</evidence>
<evidence type="ECO:0000256" key="5">
    <source>
        <dbReference type="ARBA" id="ARBA00022692"/>
    </source>
</evidence>
<evidence type="ECO:0000259" key="9">
    <source>
        <dbReference type="Pfam" id="PF13231"/>
    </source>
</evidence>
<feature type="domain" description="Glycosyltransferase RgtA/B/C/D-like" evidence="9">
    <location>
        <begin position="70"/>
        <end position="236"/>
    </location>
</feature>
<dbReference type="EMBL" id="BOPV01000001">
    <property type="protein sequence ID" value="GIL39539.1"/>
    <property type="molecule type" value="Genomic_DNA"/>
</dbReference>
<keyword evidence="3" id="KW-0328">Glycosyltransferase</keyword>
<feature type="transmembrane region" description="Helical" evidence="8">
    <location>
        <begin position="274"/>
        <end position="295"/>
    </location>
</feature>
<evidence type="ECO:0000256" key="7">
    <source>
        <dbReference type="ARBA" id="ARBA00023136"/>
    </source>
</evidence>
<feature type="transmembrane region" description="Helical" evidence="8">
    <location>
        <begin position="14"/>
        <end position="32"/>
    </location>
</feature>
<evidence type="ECO:0000256" key="6">
    <source>
        <dbReference type="ARBA" id="ARBA00022989"/>
    </source>
</evidence>
<dbReference type="GO" id="GO:0009103">
    <property type="term" value="P:lipopolysaccharide biosynthetic process"/>
    <property type="evidence" value="ECO:0007669"/>
    <property type="project" value="TreeGrafter"/>
</dbReference>
<feature type="transmembrane region" description="Helical" evidence="8">
    <location>
        <begin position="221"/>
        <end position="242"/>
    </location>
</feature>
<proteinExistence type="predicted"/>
<dbReference type="GO" id="GO:0016763">
    <property type="term" value="F:pentosyltransferase activity"/>
    <property type="evidence" value="ECO:0007669"/>
    <property type="project" value="TreeGrafter"/>
</dbReference>
<keyword evidence="2" id="KW-1003">Cell membrane</keyword>
<dbReference type="Pfam" id="PF13231">
    <property type="entry name" value="PMT_2"/>
    <property type="match status" value="1"/>
</dbReference>
<keyword evidence="5 8" id="KW-0812">Transmembrane</keyword>
<feature type="transmembrane region" description="Helical" evidence="8">
    <location>
        <begin position="150"/>
        <end position="167"/>
    </location>
</feature>
<dbReference type="PANTHER" id="PTHR33908">
    <property type="entry name" value="MANNOSYLTRANSFERASE YKCB-RELATED"/>
    <property type="match status" value="1"/>
</dbReference>
<dbReference type="GO" id="GO:0010041">
    <property type="term" value="P:response to iron(III) ion"/>
    <property type="evidence" value="ECO:0007669"/>
    <property type="project" value="TreeGrafter"/>
</dbReference>
<feature type="transmembrane region" description="Helical" evidence="8">
    <location>
        <begin position="361"/>
        <end position="382"/>
    </location>
</feature>
<feature type="transmembrane region" description="Helical" evidence="8">
    <location>
        <begin position="96"/>
        <end position="115"/>
    </location>
</feature>
<dbReference type="InterPro" id="IPR050297">
    <property type="entry name" value="LipidA_mod_glycosyltrf_83"/>
</dbReference>